<dbReference type="Proteomes" id="UP001055811">
    <property type="component" value="Linkage Group LG07"/>
</dbReference>
<proteinExistence type="predicted"/>
<sequence>MQALALKPEGSPTFRLTRIGPPLGDNTDHLQEVGWKLAQLADTIHVEFEYSGFLAESLADLEPTMLDLREDEVVAVNSGHFCKIKNRTIKFIGFLTLIFCLPPSLSLPTGERKLLPQSLSLAIYPKKTLSFIHQD</sequence>
<name>A0ACB9AGV2_CICIN</name>
<protein>
    <submittedName>
        <fullName evidence="1">Uncharacterized protein</fullName>
    </submittedName>
</protein>
<gene>
    <name evidence="1" type="ORF">L2E82_39024</name>
</gene>
<organism evidence="1 2">
    <name type="scientific">Cichorium intybus</name>
    <name type="common">Chicory</name>
    <dbReference type="NCBI Taxonomy" id="13427"/>
    <lineage>
        <taxon>Eukaryota</taxon>
        <taxon>Viridiplantae</taxon>
        <taxon>Streptophyta</taxon>
        <taxon>Embryophyta</taxon>
        <taxon>Tracheophyta</taxon>
        <taxon>Spermatophyta</taxon>
        <taxon>Magnoliopsida</taxon>
        <taxon>eudicotyledons</taxon>
        <taxon>Gunneridae</taxon>
        <taxon>Pentapetalae</taxon>
        <taxon>asterids</taxon>
        <taxon>campanulids</taxon>
        <taxon>Asterales</taxon>
        <taxon>Asteraceae</taxon>
        <taxon>Cichorioideae</taxon>
        <taxon>Cichorieae</taxon>
        <taxon>Cichoriinae</taxon>
        <taxon>Cichorium</taxon>
    </lineage>
</organism>
<reference evidence="2" key="1">
    <citation type="journal article" date="2022" name="Mol. Ecol. Resour.">
        <title>The genomes of chicory, endive, great burdock and yacon provide insights into Asteraceae palaeo-polyploidization history and plant inulin production.</title>
        <authorList>
            <person name="Fan W."/>
            <person name="Wang S."/>
            <person name="Wang H."/>
            <person name="Wang A."/>
            <person name="Jiang F."/>
            <person name="Liu H."/>
            <person name="Zhao H."/>
            <person name="Xu D."/>
            <person name="Zhang Y."/>
        </authorList>
    </citation>
    <scope>NUCLEOTIDE SEQUENCE [LARGE SCALE GENOMIC DNA]</scope>
    <source>
        <strain evidence="2">cv. Punajuju</strain>
    </source>
</reference>
<comment type="caution">
    <text evidence="1">The sequence shown here is derived from an EMBL/GenBank/DDBJ whole genome shotgun (WGS) entry which is preliminary data.</text>
</comment>
<reference evidence="1 2" key="2">
    <citation type="journal article" date="2022" name="Mol. Ecol. Resour.">
        <title>The genomes of chicory, endive, great burdock and yacon provide insights into Asteraceae paleo-polyploidization history and plant inulin production.</title>
        <authorList>
            <person name="Fan W."/>
            <person name="Wang S."/>
            <person name="Wang H."/>
            <person name="Wang A."/>
            <person name="Jiang F."/>
            <person name="Liu H."/>
            <person name="Zhao H."/>
            <person name="Xu D."/>
            <person name="Zhang Y."/>
        </authorList>
    </citation>
    <scope>NUCLEOTIDE SEQUENCE [LARGE SCALE GENOMIC DNA]</scope>
    <source>
        <strain evidence="2">cv. Punajuju</strain>
        <tissue evidence="1">Leaves</tissue>
    </source>
</reference>
<evidence type="ECO:0000313" key="1">
    <source>
        <dbReference type="EMBL" id="KAI3709264.1"/>
    </source>
</evidence>
<dbReference type="EMBL" id="CM042015">
    <property type="protein sequence ID" value="KAI3709264.1"/>
    <property type="molecule type" value="Genomic_DNA"/>
</dbReference>
<keyword evidence="2" id="KW-1185">Reference proteome</keyword>
<accession>A0ACB9AGV2</accession>
<evidence type="ECO:0000313" key="2">
    <source>
        <dbReference type="Proteomes" id="UP001055811"/>
    </source>
</evidence>